<name>A0A146M7H7_LYGHE</name>
<sequence length="104" mass="11568">PAKMCVKEELESVDYFTVGETPIIDVDVPWTPPDNKYMRCMNAWKTRPSVFSVVGKTARTVNLLEFFDWMDEQKLKTQVRAAPNGVRSAASNGDRPMGATSPSG</sequence>
<evidence type="ECO:0000256" key="1">
    <source>
        <dbReference type="SAM" id="MobiDB-lite"/>
    </source>
</evidence>
<gene>
    <name evidence="2" type="ORF">g.33279</name>
</gene>
<proteinExistence type="predicted"/>
<accession>A0A146M7H7</accession>
<organism evidence="2">
    <name type="scientific">Lygus hesperus</name>
    <name type="common">Western plant bug</name>
    <dbReference type="NCBI Taxonomy" id="30085"/>
    <lineage>
        <taxon>Eukaryota</taxon>
        <taxon>Metazoa</taxon>
        <taxon>Ecdysozoa</taxon>
        <taxon>Arthropoda</taxon>
        <taxon>Hexapoda</taxon>
        <taxon>Insecta</taxon>
        <taxon>Pterygota</taxon>
        <taxon>Neoptera</taxon>
        <taxon>Paraneoptera</taxon>
        <taxon>Hemiptera</taxon>
        <taxon>Heteroptera</taxon>
        <taxon>Panheteroptera</taxon>
        <taxon>Cimicomorpha</taxon>
        <taxon>Miridae</taxon>
        <taxon>Mirini</taxon>
        <taxon>Lygus</taxon>
    </lineage>
</organism>
<protein>
    <submittedName>
        <fullName evidence="2">Uncharacterized protein</fullName>
    </submittedName>
</protein>
<dbReference type="EMBL" id="GDHC01002916">
    <property type="protein sequence ID" value="JAQ15713.1"/>
    <property type="molecule type" value="Transcribed_RNA"/>
</dbReference>
<evidence type="ECO:0000313" key="2">
    <source>
        <dbReference type="EMBL" id="JAQ15713.1"/>
    </source>
</evidence>
<feature type="region of interest" description="Disordered" evidence="1">
    <location>
        <begin position="80"/>
        <end position="104"/>
    </location>
</feature>
<feature type="non-terminal residue" evidence="2">
    <location>
        <position position="1"/>
    </location>
</feature>
<reference evidence="2" key="1">
    <citation type="journal article" date="2016" name="Gigascience">
        <title>De novo construction of an expanded transcriptome assembly for the western tarnished plant bug, Lygus hesperus.</title>
        <authorList>
            <person name="Tassone E.E."/>
            <person name="Geib S.M."/>
            <person name="Hall B."/>
            <person name="Fabrick J.A."/>
            <person name="Brent C.S."/>
            <person name="Hull J.J."/>
        </authorList>
    </citation>
    <scope>NUCLEOTIDE SEQUENCE</scope>
</reference>
<dbReference type="AlphaFoldDB" id="A0A146M7H7"/>